<dbReference type="Gene3D" id="3.40.50.150">
    <property type="entry name" value="Vaccinia Virus protein VP39"/>
    <property type="match status" value="1"/>
</dbReference>
<dbReference type="Pfam" id="PF13649">
    <property type="entry name" value="Methyltransf_25"/>
    <property type="match status" value="1"/>
</dbReference>
<name>A0A7W6KKJ0_9HYPH</name>
<dbReference type="AlphaFoldDB" id="A0A7W6KKJ0"/>
<accession>A0A7W6KKJ0</accession>
<dbReference type="SUPFAM" id="SSF53335">
    <property type="entry name" value="S-adenosyl-L-methionine-dependent methyltransferases"/>
    <property type="match status" value="1"/>
</dbReference>
<comment type="caution">
    <text evidence="2">The sequence shown here is derived from an EMBL/GenBank/DDBJ whole genome shotgun (WGS) entry which is preliminary data.</text>
</comment>
<keyword evidence="2" id="KW-0808">Transferase</keyword>
<keyword evidence="3" id="KW-1185">Reference proteome</keyword>
<dbReference type="InterPro" id="IPR041698">
    <property type="entry name" value="Methyltransf_25"/>
</dbReference>
<dbReference type="RefSeq" id="WP_183486980.1">
    <property type="nucleotide sequence ID" value="NZ_JACIDZ010000008.1"/>
</dbReference>
<protein>
    <submittedName>
        <fullName evidence="2">SAM-dependent methyltransferase</fullName>
    </submittedName>
</protein>
<dbReference type="Proteomes" id="UP000530571">
    <property type="component" value="Unassembled WGS sequence"/>
</dbReference>
<feature type="domain" description="Methyltransferase" evidence="1">
    <location>
        <begin position="39"/>
        <end position="119"/>
    </location>
</feature>
<organism evidence="2 3">
    <name type="scientific">Martelella radicis</name>
    <dbReference type="NCBI Taxonomy" id="1397476"/>
    <lineage>
        <taxon>Bacteria</taxon>
        <taxon>Pseudomonadati</taxon>
        <taxon>Pseudomonadota</taxon>
        <taxon>Alphaproteobacteria</taxon>
        <taxon>Hyphomicrobiales</taxon>
        <taxon>Aurantimonadaceae</taxon>
        <taxon>Martelella</taxon>
    </lineage>
</organism>
<reference evidence="2 3" key="1">
    <citation type="submission" date="2020-08" db="EMBL/GenBank/DDBJ databases">
        <title>Genomic Encyclopedia of Type Strains, Phase IV (KMG-IV): sequencing the most valuable type-strain genomes for metagenomic binning, comparative biology and taxonomic classification.</title>
        <authorList>
            <person name="Goeker M."/>
        </authorList>
    </citation>
    <scope>NUCLEOTIDE SEQUENCE [LARGE SCALE GENOMIC DNA]</scope>
    <source>
        <strain evidence="2 3">DSM 28101</strain>
    </source>
</reference>
<sequence length="263" mass="28118">MSFDADWLTLREPADRAARDRGLMDEFTGHIGRISSPLIIDIGCGTGSTLRSLSDVMPPDARWLLADNDPLLLDEAERRSGGAAHISFQRLDLNDLGGLPLQEAAMVSASALFDLCSEAFSAAFAGKLADRSVGLYAALNYDGRIVWSLSHPLDDVVVAAFNRHQQTDKGFGVALGPAAAGRLASLFSGRGFRVSTADSSWRLSGENAALQRAFIEGFRQPLQEIGGLTSGDIEDWIAFRLAVMEEPGSLCTVGHADLLALPS</sequence>
<dbReference type="InterPro" id="IPR029063">
    <property type="entry name" value="SAM-dependent_MTases_sf"/>
</dbReference>
<evidence type="ECO:0000313" key="2">
    <source>
        <dbReference type="EMBL" id="MBB4122730.1"/>
    </source>
</evidence>
<dbReference type="GO" id="GO:0032259">
    <property type="term" value="P:methylation"/>
    <property type="evidence" value="ECO:0007669"/>
    <property type="project" value="UniProtKB-KW"/>
</dbReference>
<proteinExistence type="predicted"/>
<evidence type="ECO:0000313" key="3">
    <source>
        <dbReference type="Proteomes" id="UP000530571"/>
    </source>
</evidence>
<evidence type="ECO:0000259" key="1">
    <source>
        <dbReference type="Pfam" id="PF13649"/>
    </source>
</evidence>
<gene>
    <name evidence="2" type="ORF">GGR30_002664</name>
</gene>
<dbReference type="EMBL" id="JACIDZ010000008">
    <property type="protein sequence ID" value="MBB4122730.1"/>
    <property type="molecule type" value="Genomic_DNA"/>
</dbReference>
<dbReference type="GO" id="GO:0008168">
    <property type="term" value="F:methyltransferase activity"/>
    <property type="evidence" value="ECO:0007669"/>
    <property type="project" value="UniProtKB-KW"/>
</dbReference>
<keyword evidence="2" id="KW-0489">Methyltransferase</keyword>